<protein>
    <submittedName>
        <fullName evidence="1">Uncharacterized protein</fullName>
    </submittedName>
</protein>
<organism evidence="1 2">
    <name type="scientific">Dendrolimus kikuchii</name>
    <dbReference type="NCBI Taxonomy" id="765133"/>
    <lineage>
        <taxon>Eukaryota</taxon>
        <taxon>Metazoa</taxon>
        <taxon>Ecdysozoa</taxon>
        <taxon>Arthropoda</taxon>
        <taxon>Hexapoda</taxon>
        <taxon>Insecta</taxon>
        <taxon>Pterygota</taxon>
        <taxon>Neoptera</taxon>
        <taxon>Endopterygota</taxon>
        <taxon>Lepidoptera</taxon>
        <taxon>Glossata</taxon>
        <taxon>Ditrysia</taxon>
        <taxon>Bombycoidea</taxon>
        <taxon>Lasiocampidae</taxon>
        <taxon>Dendrolimus</taxon>
    </lineage>
</organism>
<evidence type="ECO:0000313" key="2">
    <source>
        <dbReference type="Proteomes" id="UP000824533"/>
    </source>
</evidence>
<keyword evidence="2" id="KW-1185">Reference proteome</keyword>
<dbReference type="EMBL" id="CM034401">
    <property type="protein sequence ID" value="KAJ0175763.1"/>
    <property type="molecule type" value="Genomic_DNA"/>
</dbReference>
<evidence type="ECO:0000313" key="1">
    <source>
        <dbReference type="EMBL" id="KAJ0175763.1"/>
    </source>
</evidence>
<accession>A0ACC1CVR9</accession>
<name>A0ACC1CVR9_9NEOP</name>
<dbReference type="Proteomes" id="UP000824533">
    <property type="component" value="Linkage Group LG15"/>
</dbReference>
<reference evidence="1 2" key="1">
    <citation type="journal article" date="2021" name="Front. Genet.">
        <title>Chromosome-Level Genome Assembly Reveals Significant Gene Expansion in the Toll and IMD Signaling Pathways of Dendrolimus kikuchii.</title>
        <authorList>
            <person name="Zhou J."/>
            <person name="Wu P."/>
            <person name="Xiong Z."/>
            <person name="Liu N."/>
            <person name="Zhao N."/>
            <person name="Ji M."/>
            <person name="Qiu Y."/>
            <person name="Yang B."/>
        </authorList>
    </citation>
    <scope>NUCLEOTIDE SEQUENCE [LARGE SCALE GENOMIC DNA]</scope>
    <source>
        <strain evidence="1">Ann1</strain>
    </source>
</reference>
<comment type="caution">
    <text evidence="1">The sequence shown here is derived from an EMBL/GenBank/DDBJ whole genome shotgun (WGS) entry which is preliminary data.</text>
</comment>
<proteinExistence type="predicted"/>
<gene>
    <name evidence="1" type="ORF">K1T71_008922</name>
</gene>
<sequence>MTYKVKLKKKPILKEAVNSMDQTYHSCVDLLLASSLSKLNLECGDRRNINSDTYISKWACSLDDVNYPSNNVLASLTTDSLVIKKAADFNDNNVCTVHELYNSGANSIEELREDINMKDKDGLRKEEVENTNDSILVENSSIDKMNNTGIGIPKCRLMNTQTAETITNIFTTKITTNDVVKKQLCLSPICSINTDDNKQDVDQISAKSAVCKILHSKCIDIPIAIMKNLEKFPNIERLNDGKLGKSFIKKYIEESDKTFLRITHRSKARELPEVRVANFIKAMEKEILPLQTMLNEIIRKCVSLGVSLNKTSGKNLIYKTPNCNETIRYTTNKQSFKSNRVVYSIVFDS</sequence>